<feature type="non-terminal residue" evidence="10">
    <location>
        <position position="68"/>
    </location>
</feature>
<proteinExistence type="evidence at transcript level"/>
<dbReference type="FunFam" id="3.10.20.90:FF:000469">
    <property type="entry name" value="Polyubiquitin-C"/>
    <property type="match status" value="1"/>
</dbReference>
<protein>
    <submittedName>
        <fullName evidence="10">Putative ubiquitin</fullName>
    </submittedName>
</protein>
<dbReference type="Gene3D" id="3.10.20.90">
    <property type="entry name" value="Phosphatidylinositol 3-kinase Catalytic Subunit, Chain A, domain 1"/>
    <property type="match status" value="1"/>
</dbReference>
<comment type="similarity">
    <text evidence="3">Belongs to the ubiquitin family.</text>
</comment>
<dbReference type="SUPFAM" id="SSF54236">
    <property type="entry name" value="Ubiquitin-like"/>
    <property type="match status" value="1"/>
</dbReference>
<dbReference type="PRINTS" id="PR00348">
    <property type="entry name" value="UBIQUITIN"/>
</dbReference>
<dbReference type="InterPro" id="IPR000626">
    <property type="entry name" value="Ubiquitin-like_dom"/>
</dbReference>
<comment type="subcellular location">
    <subcellularLocation>
        <location evidence="2">Cytoplasm</location>
    </subcellularLocation>
    <subcellularLocation>
        <location evidence="1">Nucleus</location>
    </subcellularLocation>
</comment>
<dbReference type="InterPro" id="IPR050158">
    <property type="entry name" value="Ubiquitin_ubiquitin-like"/>
</dbReference>
<organism evidence="10">
    <name type="scientific">Amblyomma sculptum</name>
    <name type="common">Tick</name>
    <dbReference type="NCBI Taxonomy" id="1581419"/>
    <lineage>
        <taxon>Eukaryota</taxon>
        <taxon>Metazoa</taxon>
        <taxon>Ecdysozoa</taxon>
        <taxon>Arthropoda</taxon>
        <taxon>Chelicerata</taxon>
        <taxon>Arachnida</taxon>
        <taxon>Acari</taxon>
        <taxon>Parasitiformes</taxon>
        <taxon>Ixodida</taxon>
        <taxon>Ixodoidea</taxon>
        <taxon>Ixodidae</taxon>
        <taxon>Amblyomminae</taxon>
        <taxon>Amblyomma</taxon>
    </lineage>
</organism>
<evidence type="ECO:0000256" key="1">
    <source>
        <dbReference type="ARBA" id="ARBA00004123"/>
    </source>
</evidence>
<evidence type="ECO:0000256" key="8">
    <source>
        <dbReference type="ARBA" id="ARBA00023242"/>
    </source>
</evidence>
<dbReference type="GO" id="GO:0005737">
    <property type="term" value="C:cytoplasm"/>
    <property type="evidence" value="ECO:0007669"/>
    <property type="project" value="UniProtKB-SubCell"/>
</dbReference>
<evidence type="ECO:0000256" key="6">
    <source>
        <dbReference type="ARBA" id="ARBA00022737"/>
    </source>
</evidence>
<dbReference type="EMBL" id="GFAA01002937">
    <property type="protein sequence ID" value="JAU00498.1"/>
    <property type="molecule type" value="mRNA"/>
</dbReference>
<evidence type="ECO:0000256" key="2">
    <source>
        <dbReference type="ARBA" id="ARBA00004496"/>
    </source>
</evidence>
<dbReference type="SMART" id="SM00213">
    <property type="entry name" value="UBQ"/>
    <property type="match status" value="1"/>
</dbReference>
<keyword evidence="7" id="KW-0832">Ubl conjugation</keyword>
<evidence type="ECO:0000256" key="3">
    <source>
        <dbReference type="ARBA" id="ARBA00008430"/>
    </source>
</evidence>
<evidence type="ECO:0000313" key="10">
    <source>
        <dbReference type="EMBL" id="JAU00498.1"/>
    </source>
</evidence>
<reference evidence="10" key="2">
    <citation type="journal article" date="2017" name="Front. Cell. Infect. Microbiol.">
        <title>Analysis of the Salivary Gland Transcriptome of Unfed and Partially Fed Amblyomma sculptum Ticks and Descriptive Proteome of the Saliva.</title>
        <authorList>
            <person name="Esteves E."/>
            <person name="Maruyama S.R."/>
            <person name="Kawahara R."/>
            <person name="Fujita A."/>
            <person name="Martins L.A."/>
            <person name="Righi A.A."/>
            <person name="Costa F.B."/>
            <person name="Palmisano G."/>
            <person name="Labruna M.B."/>
            <person name="Sa-Nunes A."/>
            <person name="Ribeiro J.M.C."/>
            <person name="Fogaca A.C."/>
        </authorList>
    </citation>
    <scope>NUCLEOTIDE SEQUENCE</scope>
</reference>
<reference evidence="10" key="1">
    <citation type="submission" date="2016-09" db="EMBL/GenBank/DDBJ databases">
        <authorList>
            <person name="Capua I."/>
            <person name="De Benedictis P."/>
            <person name="Joannis T."/>
            <person name="Lombin L.H."/>
            <person name="Cattoli G."/>
        </authorList>
    </citation>
    <scope>NUCLEOTIDE SEQUENCE</scope>
</reference>
<keyword evidence="8" id="KW-0539">Nucleus</keyword>
<feature type="domain" description="Ubiquitin-like" evidence="9">
    <location>
        <begin position="1"/>
        <end position="68"/>
    </location>
</feature>
<sequence>MQIFVKTHTGEKITLAVDPNDRIENVKAKLQHEYGIPALQLSLRTFAGRELKEDNTLSYYNIQRDSHL</sequence>
<keyword evidence="6" id="KW-0677">Repeat</keyword>
<dbReference type="Pfam" id="PF00240">
    <property type="entry name" value="ubiquitin"/>
    <property type="match status" value="1"/>
</dbReference>
<keyword evidence="4" id="KW-0963">Cytoplasm</keyword>
<dbReference type="PANTHER" id="PTHR10666">
    <property type="entry name" value="UBIQUITIN"/>
    <property type="match status" value="1"/>
</dbReference>
<evidence type="ECO:0000256" key="7">
    <source>
        <dbReference type="ARBA" id="ARBA00022843"/>
    </source>
</evidence>
<keyword evidence="5" id="KW-1017">Isopeptide bond</keyword>
<dbReference type="InterPro" id="IPR029071">
    <property type="entry name" value="Ubiquitin-like_domsf"/>
</dbReference>
<dbReference type="PROSITE" id="PS50053">
    <property type="entry name" value="UBIQUITIN_2"/>
    <property type="match status" value="1"/>
</dbReference>
<evidence type="ECO:0000256" key="5">
    <source>
        <dbReference type="ARBA" id="ARBA00022499"/>
    </source>
</evidence>
<dbReference type="GO" id="GO:0005634">
    <property type="term" value="C:nucleus"/>
    <property type="evidence" value="ECO:0007669"/>
    <property type="project" value="UniProtKB-SubCell"/>
</dbReference>
<evidence type="ECO:0000256" key="4">
    <source>
        <dbReference type="ARBA" id="ARBA00022490"/>
    </source>
</evidence>
<accession>A0A1E1XME5</accession>
<evidence type="ECO:0000259" key="9">
    <source>
        <dbReference type="PROSITE" id="PS50053"/>
    </source>
</evidence>
<dbReference type="InterPro" id="IPR019956">
    <property type="entry name" value="Ubiquitin_dom"/>
</dbReference>
<dbReference type="AlphaFoldDB" id="A0A1E1XME5"/>
<name>A0A1E1XME5_AMBSC</name>